<keyword evidence="5" id="KW-0539">Nucleus</keyword>
<keyword evidence="4" id="KW-0804">Transcription</keyword>
<dbReference type="InterPro" id="IPR018872">
    <property type="entry name" value="Zn-cluster-dom"/>
</dbReference>
<dbReference type="SUPFAM" id="SSF118290">
    <property type="entry name" value="WRKY DNA-binding domain"/>
    <property type="match status" value="1"/>
</dbReference>
<dbReference type="GO" id="GO:0043565">
    <property type="term" value="F:sequence-specific DNA binding"/>
    <property type="evidence" value="ECO:0007669"/>
    <property type="project" value="InterPro"/>
</dbReference>
<sequence>MAVELMGGFPKMDDQTAIQEAASQGLKSMEHLIRILSHHQQQQHHHHQPNLTDCTDLTDATVSKFRKVISLLNRTGHARFRRAPVRPVSSSPPSSSSSSGSLSVPHPQALTLAPSPISAPAPPPIAALPAPASFVQPPAQPQSMTLDFTKPNHHHHHHGHGQFKSEVEFAKESFSVSSSSSFMSSAITGDGSVSNGKPGSIFLSKAAPAPAASGGKPPLSAAPYKKRCHEHELSGDASGRISGSASGSGKCHCSKRRKNRVKKTIRVPAISSKIADIPQDEYSWRKYGQKPIKGSPYPRGYYKCSTVRGCPARKHVERAPDDPAMLIVTYEGEHRHAHQGSVADHALPAGSGGGVSLVFESTPGKP</sequence>
<gene>
    <name evidence="8" type="primary">WRKY20</name>
</gene>
<feature type="compositionally biased region" description="Low complexity" evidence="6">
    <location>
        <begin position="85"/>
        <end position="116"/>
    </location>
</feature>
<evidence type="ECO:0000256" key="1">
    <source>
        <dbReference type="ARBA" id="ARBA00004123"/>
    </source>
</evidence>
<dbReference type="FunFam" id="2.20.25.80:FF:000004">
    <property type="entry name" value="WRKY transcription factor 65"/>
    <property type="match status" value="1"/>
</dbReference>
<dbReference type="GO" id="GO:0003700">
    <property type="term" value="F:DNA-binding transcription factor activity"/>
    <property type="evidence" value="ECO:0007669"/>
    <property type="project" value="InterPro"/>
</dbReference>
<protein>
    <submittedName>
        <fullName evidence="8">WRKY transcription factor</fullName>
    </submittedName>
</protein>
<dbReference type="PANTHER" id="PTHR31282">
    <property type="entry name" value="WRKY TRANSCRIPTION FACTOR 21-RELATED"/>
    <property type="match status" value="1"/>
</dbReference>
<organism evidence="8">
    <name type="scientific">Boehmeria nivea</name>
    <name type="common">Chinese grass</name>
    <name type="synonym">Urtica nivea</name>
    <dbReference type="NCBI Taxonomy" id="83906"/>
    <lineage>
        <taxon>Eukaryota</taxon>
        <taxon>Viridiplantae</taxon>
        <taxon>Streptophyta</taxon>
        <taxon>Embryophyta</taxon>
        <taxon>Tracheophyta</taxon>
        <taxon>Spermatophyta</taxon>
        <taxon>Magnoliopsida</taxon>
        <taxon>eudicotyledons</taxon>
        <taxon>Gunneridae</taxon>
        <taxon>Pentapetalae</taxon>
        <taxon>rosids</taxon>
        <taxon>fabids</taxon>
        <taxon>Rosales</taxon>
        <taxon>Urticaceae</taxon>
        <taxon>Boehmeria</taxon>
    </lineage>
</organism>
<dbReference type="Pfam" id="PF10533">
    <property type="entry name" value="Plant_zn_clust"/>
    <property type="match status" value="1"/>
</dbReference>
<dbReference type="InterPro" id="IPR003657">
    <property type="entry name" value="WRKY_dom"/>
</dbReference>
<dbReference type="Gene3D" id="2.20.25.80">
    <property type="entry name" value="WRKY domain"/>
    <property type="match status" value="1"/>
</dbReference>
<evidence type="ECO:0000313" key="8">
    <source>
        <dbReference type="EMBL" id="QQV37209.1"/>
    </source>
</evidence>
<accession>A0A7U0IKJ6</accession>
<evidence type="ECO:0000256" key="5">
    <source>
        <dbReference type="ARBA" id="ARBA00023242"/>
    </source>
</evidence>
<dbReference type="InterPro" id="IPR036576">
    <property type="entry name" value="WRKY_dom_sf"/>
</dbReference>
<feature type="region of interest" description="Disordered" evidence="6">
    <location>
        <begin position="82"/>
        <end position="163"/>
    </location>
</feature>
<reference evidence="8" key="1">
    <citation type="submission" date="2020-02" db="EMBL/GenBank/DDBJ databases">
        <title>The WRKY gene family in ramie (Boehmeria nivea L. Gaud): 26 BnWRKY genes expression analyses and overexpression of BnWRKY23 increased drought stress tolerance in Arabidopsis thaliana.</title>
        <authorList>
            <person name="Bao Y."/>
            <person name="Dai L."/>
            <person name="Liao Y."/>
            <person name="Huang X."/>
            <person name="Liu L."/>
            <person name="Peng D."/>
            <person name="Wang B."/>
        </authorList>
    </citation>
    <scope>NUCLEOTIDE SEQUENCE</scope>
</reference>
<dbReference type="Pfam" id="PF03106">
    <property type="entry name" value="WRKY"/>
    <property type="match status" value="1"/>
</dbReference>
<evidence type="ECO:0000256" key="2">
    <source>
        <dbReference type="ARBA" id="ARBA00023015"/>
    </source>
</evidence>
<feature type="region of interest" description="Disordered" evidence="6">
    <location>
        <begin position="231"/>
        <end position="257"/>
    </location>
</feature>
<name>A0A7U0IKJ6_BOENI</name>
<evidence type="ECO:0000259" key="7">
    <source>
        <dbReference type="PROSITE" id="PS50811"/>
    </source>
</evidence>
<evidence type="ECO:0000256" key="4">
    <source>
        <dbReference type="ARBA" id="ARBA00023163"/>
    </source>
</evidence>
<dbReference type="PROSITE" id="PS50811">
    <property type="entry name" value="WRKY"/>
    <property type="match status" value="1"/>
</dbReference>
<feature type="domain" description="WRKY" evidence="7">
    <location>
        <begin position="273"/>
        <end position="339"/>
    </location>
</feature>
<keyword evidence="2" id="KW-0805">Transcription regulation</keyword>
<comment type="subcellular location">
    <subcellularLocation>
        <location evidence="1">Nucleus</location>
    </subcellularLocation>
</comment>
<evidence type="ECO:0000256" key="3">
    <source>
        <dbReference type="ARBA" id="ARBA00023125"/>
    </source>
</evidence>
<dbReference type="InterPro" id="IPR044810">
    <property type="entry name" value="WRKY_plant"/>
</dbReference>
<keyword evidence="3" id="KW-0238">DNA-binding</keyword>
<dbReference type="GO" id="GO:0005634">
    <property type="term" value="C:nucleus"/>
    <property type="evidence" value="ECO:0007669"/>
    <property type="project" value="UniProtKB-SubCell"/>
</dbReference>
<dbReference type="GO" id="GO:0005516">
    <property type="term" value="F:calmodulin binding"/>
    <property type="evidence" value="ECO:0007669"/>
    <property type="project" value="UniProtKB-ARBA"/>
</dbReference>
<dbReference type="EMBL" id="MT123320">
    <property type="protein sequence ID" value="QQV37209.1"/>
    <property type="molecule type" value="mRNA"/>
</dbReference>
<dbReference type="AlphaFoldDB" id="A0A7U0IKJ6"/>
<evidence type="ECO:0000256" key="6">
    <source>
        <dbReference type="SAM" id="MobiDB-lite"/>
    </source>
</evidence>
<feature type="compositionally biased region" description="Basic residues" evidence="6">
    <location>
        <begin position="151"/>
        <end position="161"/>
    </location>
</feature>
<feature type="compositionally biased region" description="Pro residues" evidence="6">
    <location>
        <begin position="117"/>
        <end position="126"/>
    </location>
</feature>
<dbReference type="SMART" id="SM00774">
    <property type="entry name" value="WRKY"/>
    <property type="match status" value="1"/>
</dbReference>
<feature type="compositionally biased region" description="Low complexity" evidence="6">
    <location>
        <begin position="235"/>
        <end position="249"/>
    </location>
</feature>
<proteinExistence type="evidence at transcript level"/>